<dbReference type="SUPFAM" id="SSF52317">
    <property type="entry name" value="Class I glutamine amidotransferase-like"/>
    <property type="match status" value="1"/>
</dbReference>
<keyword evidence="3" id="KW-0645">Protease</keyword>
<evidence type="ECO:0000256" key="5">
    <source>
        <dbReference type="ARBA" id="ARBA00022825"/>
    </source>
</evidence>
<dbReference type="InterPro" id="IPR029062">
    <property type="entry name" value="Class_I_gatase-like"/>
</dbReference>
<evidence type="ECO:0000313" key="8">
    <source>
        <dbReference type="EMBL" id="NYS47454.1"/>
    </source>
</evidence>
<name>A0ABX2T1X0_9BACL</name>
<feature type="domain" description="LD-carboxypeptidase N-terminal" evidence="6">
    <location>
        <begin position="8"/>
        <end position="121"/>
    </location>
</feature>
<evidence type="ECO:0000259" key="6">
    <source>
        <dbReference type="Pfam" id="PF02016"/>
    </source>
</evidence>
<organism evidence="8 9">
    <name type="scientific">Gemelliphila palaticanis</name>
    <dbReference type="NCBI Taxonomy" id="81950"/>
    <lineage>
        <taxon>Bacteria</taxon>
        <taxon>Bacillati</taxon>
        <taxon>Bacillota</taxon>
        <taxon>Bacilli</taxon>
        <taxon>Bacillales</taxon>
        <taxon>Gemellaceae</taxon>
        <taxon>Gemelliphila</taxon>
    </lineage>
</organism>
<dbReference type="PANTHER" id="PTHR30237:SF2">
    <property type="entry name" value="MUREIN TETRAPEPTIDE CARBOXYPEPTIDASE"/>
    <property type="match status" value="1"/>
</dbReference>
<accession>A0ABX2T1X0</accession>
<dbReference type="InterPro" id="IPR027478">
    <property type="entry name" value="LdcA_N"/>
</dbReference>
<reference evidence="8 9" key="1">
    <citation type="submission" date="2020-07" db="EMBL/GenBank/DDBJ databases">
        <title>MOT database genomes.</title>
        <authorList>
            <person name="Joseph S."/>
            <person name="Aduse-Opoku J."/>
            <person name="Hashim A."/>
            <person name="Wade W."/>
            <person name="Curtis M."/>
        </authorList>
    </citation>
    <scope>NUCLEOTIDE SEQUENCE [LARGE SCALE GENOMIC DNA]</scope>
    <source>
        <strain evidence="8 9">CIP 106318</strain>
    </source>
</reference>
<evidence type="ECO:0000256" key="2">
    <source>
        <dbReference type="ARBA" id="ARBA00022645"/>
    </source>
</evidence>
<dbReference type="RefSeq" id="WP_179941238.1">
    <property type="nucleotide sequence ID" value="NZ_JACBYF010000006.1"/>
</dbReference>
<keyword evidence="2" id="KW-0121">Carboxypeptidase</keyword>
<evidence type="ECO:0000256" key="4">
    <source>
        <dbReference type="ARBA" id="ARBA00022801"/>
    </source>
</evidence>
<dbReference type="InterPro" id="IPR040921">
    <property type="entry name" value="Peptidase_S66C"/>
</dbReference>
<keyword evidence="9" id="KW-1185">Reference proteome</keyword>
<comment type="caution">
    <text evidence="8">The sequence shown here is derived from an EMBL/GenBank/DDBJ whole genome shotgun (WGS) entry which is preliminary data.</text>
</comment>
<dbReference type="InterPro" id="IPR040449">
    <property type="entry name" value="Peptidase_S66_N"/>
</dbReference>
<dbReference type="EMBL" id="JACBYF010000006">
    <property type="protein sequence ID" value="NYS47454.1"/>
    <property type="molecule type" value="Genomic_DNA"/>
</dbReference>
<dbReference type="Pfam" id="PF02016">
    <property type="entry name" value="Peptidase_S66"/>
    <property type="match status" value="1"/>
</dbReference>
<gene>
    <name evidence="8" type="ORF">HZY85_04500</name>
</gene>
<dbReference type="SUPFAM" id="SSF141986">
    <property type="entry name" value="LD-carboxypeptidase A C-terminal domain-like"/>
    <property type="match status" value="1"/>
</dbReference>
<evidence type="ECO:0000256" key="1">
    <source>
        <dbReference type="ARBA" id="ARBA00010233"/>
    </source>
</evidence>
<dbReference type="Proteomes" id="UP000531840">
    <property type="component" value="Unassembled WGS sequence"/>
</dbReference>
<dbReference type="PANTHER" id="PTHR30237">
    <property type="entry name" value="MURAMOYLTETRAPEPTIDE CARBOXYPEPTIDASE"/>
    <property type="match status" value="1"/>
</dbReference>
<dbReference type="PIRSF" id="PIRSF028757">
    <property type="entry name" value="LD-carboxypeptidase"/>
    <property type="match status" value="1"/>
</dbReference>
<proteinExistence type="inferred from homology"/>
<protein>
    <submittedName>
        <fullName evidence="8">LD-carboxypeptidase</fullName>
    </submittedName>
</protein>
<comment type="similarity">
    <text evidence="1">Belongs to the peptidase S66 family.</text>
</comment>
<feature type="domain" description="LD-carboxypeptidase C-terminal" evidence="7">
    <location>
        <begin position="164"/>
        <end position="272"/>
    </location>
</feature>
<dbReference type="Gene3D" id="3.40.50.10740">
    <property type="entry name" value="Class I glutamine amidotransferase-like"/>
    <property type="match status" value="1"/>
</dbReference>
<dbReference type="Pfam" id="PF17676">
    <property type="entry name" value="Peptidase_S66C"/>
    <property type="match status" value="1"/>
</dbReference>
<dbReference type="InterPro" id="IPR027461">
    <property type="entry name" value="Carboxypeptidase_A_C_sf"/>
</dbReference>
<keyword evidence="4" id="KW-0378">Hydrolase</keyword>
<dbReference type="Gene3D" id="3.50.30.60">
    <property type="entry name" value="LD-carboxypeptidase A C-terminal domain-like"/>
    <property type="match status" value="1"/>
</dbReference>
<sequence>MFKKNDLIALVACSNAINEKNNINLLEEKLNSIGLSVLKSKYLTTNNSKKNLAEDKARELENFYNNKSVKAIFDISGGDYANSILSYLNFEILKENYKPFFGYSDLTTIINSIYAKNNQISYLYQVTNILHSKEQLENFKQSFFYNKNNIFEVSYIGKKENIYGEVIGGNIRCFLKLAGTPYFPNTENKILFLESLSGNKARIETYLEQLRQIGCFNKVKAILLGTFTELQNNYSSEEVIDIVKNYVKNETPILKTEQIGHNKNSKCLKIGDIINI</sequence>
<evidence type="ECO:0000313" key="9">
    <source>
        <dbReference type="Proteomes" id="UP000531840"/>
    </source>
</evidence>
<dbReference type="InterPro" id="IPR003507">
    <property type="entry name" value="S66_fam"/>
</dbReference>
<keyword evidence="5" id="KW-0720">Serine protease</keyword>
<evidence type="ECO:0000256" key="3">
    <source>
        <dbReference type="ARBA" id="ARBA00022670"/>
    </source>
</evidence>
<evidence type="ECO:0000259" key="7">
    <source>
        <dbReference type="Pfam" id="PF17676"/>
    </source>
</evidence>